<evidence type="ECO:0000259" key="7">
    <source>
        <dbReference type="PROSITE" id="PS50011"/>
    </source>
</evidence>
<proteinExistence type="predicted"/>
<evidence type="ECO:0000313" key="9">
    <source>
        <dbReference type="Proteomes" id="UP000182229"/>
    </source>
</evidence>
<reference evidence="8 9" key="2">
    <citation type="submission" date="2016-12" db="EMBL/GenBank/DDBJ databases">
        <title>Draft Genome Sequence of Cystobacter ferrugineus Strain Cbfe23.</title>
        <authorList>
            <person name="Akbar S."/>
            <person name="Dowd S.E."/>
            <person name="Stevens D.C."/>
        </authorList>
    </citation>
    <scope>NUCLEOTIDE SEQUENCE [LARGE SCALE GENOMIC DNA]</scope>
    <source>
        <strain evidence="8 9">Cbfe23</strain>
    </source>
</reference>
<evidence type="ECO:0000256" key="2">
    <source>
        <dbReference type="ARBA" id="ARBA00022741"/>
    </source>
</evidence>
<feature type="compositionally biased region" description="Low complexity" evidence="5">
    <location>
        <begin position="433"/>
        <end position="445"/>
    </location>
</feature>
<dbReference type="SUPFAM" id="SSF56112">
    <property type="entry name" value="Protein kinase-like (PK-like)"/>
    <property type="match status" value="1"/>
</dbReference>
<dbReference type="OrthoDB" id="9801841at2"/>
<dbReference type="Gene3D" id="3.30.200.20">
    <property type="entry name" value="Phosphorylase Kinase, domain 1"/>
    <property type="match status" value="1"/>
</dbReference>
<keyword evidence="3" id="KW-0418">Kinase</keyword>
<dbReference type="InterPro" id="IPR000719">
    <property type="entry name" value="Prot_kinase_dom"/>
</dbReference>
<dbReference type="PROSITE" id="PS50011">
    <property type="entry name" value="PROTEIN_KINASE_DOM"/>
    <property type="match status" value="1"/>
</dbReference>
<organism evidence="8 9">
    <name type="scientific">Cystobacter ferrugineus</name>
    <dbReference type="NCBI Taxonomy" id="83449"/>
    <lineage>
        <taxon>Bacteria</taxon>
        <taxon>Pseudomonadati</taxon>
        <taxon>Myxococcota</taxon>
        <taxon>Myxococcia</taxon>
        <taxon>Myxococcales</taxon>
        <taxon>Cystobacterineae</taxon>
        <taxon>Archangiaceae</taxon>
        <taxon>Cystobacter</taxon>
    </lineage>
</organism>
<comment type="caution">
    <text evidence="8">The sequence shown here is derived from an EMBL/GenBank/DDBJ whole genome shotgun (WGS) entry which is preliminary data.</text>
</comment>
<evidence type="ECO:0000256" key="1">
    <source>
        <dbReference type="ARBA" id="ARBA00022679"/>
    </source>
</evidence>
<evidence type="ECO:0000256" key="5">
    <source>
        <dbReference type="SAM" id="MobiDB-lite"/>
    </source>
</evidence>
<protein>
    <recommendedName>
        <fullName evidence="7">Protein kinase domain-containing protein</fullName>
    </recommendedName>
</protein>
<keyword evidence="6" id="KW-1133">Transmembrane helix</keyword>
<dbReference type="InterPro" id="IPR011009">
    <property type="entry name" value="Kinase-like_dom_sf"/>
</dbReference>
<keyword evidence="6" id="KW-0812">Transmembrane</keyword>
<reference evidence="9" key="1">
    <citation type="submission" date="2016-11" db="EMBL/GenBank/DDBJ databases">
        <authorList>
            <person name="Shukria A."/>
            <person name="Stevens D.C."/>
        </authorList>
    </citation>
    <scope>NUCLEOTIDE SEQUENCE [LARGE SCALE GENOMIC DNA]</scope>
    <source>
        <strain evidence="9">Cbfe23</strain>
    </source>
</reference>
<dbReference type="GO" id="GO:0005524">
    <property type="term" value="F:ATP binding"/>
    <property type="evidence" value="ECO:0007669"/>
    <property type="project" value="UniProtKB-KW"/>
</dbReference>
<keyword evidence="9" id="KW-1185">Reference proteome</keyword>
<dbReference type="NCBIfam" id="NF033768">
    <property type="entry name" value="myxo_SS_tail"/>
    <property type="match status" value="1"/>
</dbReference>
<dbReference type="AlphaFoldDB" id="A0A1L9AUD7"/>
<dbReference type="EMBL" id="MPIN01000031">
    <property type="protein sequence ID" value="OJH33635.1"/>
    <property type="molecule type" value="Genomic_DNA"/>
</dbReference>
<feature type="region of interest" description="Disordered" evidence="5">
    <location>
        <begin position="326"/>
        <end position="359"/>
    </location>
</feature>
<dbReference type="CDD" id="cd14014">
    <property type="entry name" value="STKc_PknB_like"/>
    <property type="match status" value="1"/>
</dbReference>
<accession>A0A1L9AUD7</accession>
<keyword evidence="6" id="KW-0472">Membrane</keyword>
<gene>
    <name evidence="8" type="ORF">BON30_47645</name>
</gene>
<dbReference type="GO" id="GO:0004674">
    <property type="term" value="F:protein serine/threonine kinase activity"/>
    <property type="evidence" value="ECO:0007669"/>
    <property type="project" value="TreeGrafter"/>
</dbReference>
<feature type="domain" description="Protein kinase" evidence="7">
    <location>
        <begin position="24"/>
        <end position="297"/>
    </location>
</feature>
<dbReference type="PANTHER" id="PTHR43289">
    <property type="entry name" value="MITOGEN-ACTIVATED PROTEIN KINASE KINASE KINASE 20-RELATED"/>
    <property type="match status" value="1"/>
</dbReference>
<feature type="region of interest" description="Disordered" evidence="5">
    <location>
        <begin position="388"/>
        <end position="452"/>
    </location>
</feature>
<dbReference type="Proteomes" id="UP000182229">
    <property type="component" value="Unassembled WGS sequence"/>
</dbReference>
<keyword evidence="4" id="KW-0067">ATP-binding</keyword>
<dbReference type="PANTHER" id="PTHR43289:SF34">
    <property type="entry name" value="SERINE_THREONINE-PROTEIN KINASE YBDM-RELATED"/>
    <property type="match status" value="1"/>
</dbReference>
<dbReference type="Gene3D" id="1.10.510.10">
    <property type="entry name" value="Transferase(Phosphotransferase) domain 1"/>
    <property type="match status" value="1"/>
</dbReference>
<evidence type="ECO:0000256" key="6">
    <source>
        <dbReference type="SAM" id="Phobius"/>
    </source>
</evidence>
<name>A0A1L9AUD7_9BACT</name>
<dbReference type="PROSITE" id="PS00109">
    <property type="entry name" value="PROTEIN_KINASE_TYR"/>
    <property type="match status" value="1"/>
</dbReference>
<feature type="transmembrane region" description="Helical" evidence="6">
    <location>
        <begin position="361"/>
        <end position="382"/>
    </location>
</feature>
<dbReference type="STRING" id="83449.BON30_47645"/>
<evidence type="ECO:0000256" key="3">
    <source>
        <dbReference type="ARBA" id="ARBA00022777"/>
    </source>
</evidence>
<evidence type="ECO:0000313" key="8">
    <source>
        <dbReference type="EMBL" id="OJH33635.1"/>
    </source>
</evidence>
<keyword evidence="2" id="KW-0547">Nucleotide-binding</keyword>
<sequence>MTETPPPLDPNTPGPWIRQSFGPYVLRRKLAEGGMAEIFLARRSDGQDGAREVVIKRIRQALVGQPDFLEMLRQEGRLATQLVHPHLVRVYEQGSVEGRAYLCMEWLAGEDFSTLVRLASLRREFMPVPLVLRVLADAARGLHYAHDFVDASGQALNIVHRDVSPSNLYVTFEGQVKVLDFGVAQAGGAATRPGEMKGKVIYMAPEQALGGAVDRRADVFSLGVCLYEALTHVRPFARERDAAVLDALREGDFPPPRALRPELSPELEAVVLKAMAPAPARRHASAAEFADALERLLSREYPPATSAHLAAYLRASVGEERYREKTFVPPFDPSGKGGGSKVVRSPMLTEPPRRRSRPGAWLPWAAGALALGLVGGGGVLLLSRTASVPAPPVPETPSLAQVASRAPESESLPDAGTQPPVPESAGKESPRTRQAGRGSSRQASGSGRGKVPATLEVADIQRVVTRNRASYLSCFERHKEDLRADEGEVRMRFTIQASGRAETSTQGALAERPLGKCLEQKLNRLRFPAHRGDAVTVVLPLGYRVTR</sequence>
<dbReference type="InterPro" id="IPR008266">
    <property type="entry name" value="Tyr_kinase_AS"/>
</dbReference>
<keyword evidence="1" id="KW-0808">Transferase</keyword>
<evidence type="ECO:0000256" key="4">
    <source>
        <dbReference type="ARBA" id="ARBA00022840"/>
    </source>
</evidence>
<dbReference type="InterPro" id="IPR049806">
    <property type="entry name" value="MasK-like_C"/>
</dbReference>
<dbReference type="Pfam" id="PF00069">
    <property type="entry name" value="Pkinase"/>
    <property type="match status" value="1"/>
</dbReference>